<dbReference type="AlphaFoldDB" id="A0A835A0Z3"/>
<dbReference type="EMBL" id="JACEFO010003112">
    <property type="protein sequence ID" value="KAF8644353.1"/>
    <property type="molecule type" value="Genomic_DNA"/>
</dbReference>
<keyword evidence="3" id="KW-1185">Reference proteome</keyword>
<dbReference type="OrthoDB" id="1733227at2759"/>
<feature type="region of interest" description="Disordered" evidence="1">
    <location>
        <begin position="101"/>
        <end position="128"/>
    </location>
</feature>
<gene>
    <name evidence="2" type="ORF">HU200_066494</name>
</gene>
<dbReference type="Proteomes" id="UP000636709">
    <property type="component" value="Unassembled WGS sequence"/>
</dbReference>
<name>A0A835A0Z3_9POAL</name>
<protein>
    <submittedName>
        <fullName evidence="2">Uncharacterized protein</fullName>
    </submittedName>
</protein>
<organism evidence="2 3">
    <name type="scientific">Digitaria exilis</name>
    <dbReference type="NCBI Taxonomy" id="1010633"/>
    <lineage>
        <taxon>Eukaryota</taxon>
        <taxon>Viridiplantae</taxon>
        <taxon>Streptophyta</taxon>
        <taxon>Embryophyta</taxon>
        <taxon>Tracheophyta</taxon>
        <taxon>Spermatophyta</taxon>
        <taxon>Magnoliopsida</taxon>
        <taxon>Liliopsida</taxon>
        <taxon>Poales</taxon>
        <taxon>Poaceae</taxon>
        <taxon>PACMAD clade</taxon>
        <taxon>Panicoideae</taxon>
        <taxon>Panicodae</taxon>
        <taxon>Paniceae</taxon>
        <taxon>Anthephorinae</taxon>
        <taxon>Digitaria</taxon>
    </lineage>
</organism>
<accession>A0A835A0Z3</accession>
<evidence type="ECO:0000313" key="3">
    <source>
        <dbReference type="Proteomes" id="UP000636709"/>
    </source>
</evidence>
<feature type="compositionally biased region" description="Low complexity" evidence="1">
    <location>
        <begin position="38"/>
        <end position="51"/>
    </location>
</feature>
<sequence>MARRHLEAVSGRCSARRTHRAAGGGKLTRRDSSPATHPLARSLSLASPSTPSLVFSSRAHSVARLAFRTRPPSHDDALAVAALAAIPSPPSIAISAHGLRRTRCPHPAPHRRAKRERASNQGRQERDAVRRPAWGVIGDMGRVMNLSCTRVPRDAGALDVAVPKPPSTRPERMHEDFTKNWPNRLLADEERDQRIEGDQEMLNYMRVNQVPGVGGHFDARIRGFRRLEFGWLSRFMYSISRPTSSPSGARPVVVSALVFATCVLTGTDTSTSGSSHRHILLQRSSRGP</sequence>
<feature type="compositionally biased region" description="Basic residues" evidence="1">
    <location>
        <begin position="101"/>
        <end position="115"/>
    </location>
</feature>
<proteinExistence type="predicted"/>
<evidence type="ECO:0000256" key="1">
    <source>
        <dbReference type="SAM" id="MobiDB-lite"/>
    </source>
</evidence>
<feature type="region of interest" description="Disordered" evidence="1">
    <location>
        <begin position="1"/>
        <end position="51"/>
    </location>
</feature>
<comment type="caution">
    <text evidence="2">The sequence shown here is derived from an EMBL/GenBank/DDBJ whole genome shotgun (WGS) entry which is preliminary data.</text>
</comment>
<feature type="region of interest" description="Disordered" evidence="1">
    <location>
        <begin position="268"/>
        <end position="288"/>
    </location>
</feature>
<evidence type="ECO:0000313" key="2">
    <source>
        <dbReference type="EMBL" id="KAF8644353.1"/>
    </source>
</evidence>
<reference evidence="2" key="1">
    <citation type="submission" date="2020-07" db="EMBL/GenBank/DDBJ databases">
        <title>Genome sequence and genetic diversity analysis of an under-domesticated orphan crop, white fonio (Digitaria exilis).</title>
        <authorList>
            <person name="Bennetzen J.L."/>
            <person name="Chen S."/>
            <person name="Ma X."/>
            <person name="Wang X."/>
            <person name="Yssel A.E.J."/>
            <person name="Chaluvadi S.R."/>
            <person name="Johnson M."/>
            <person name="Gangashetty P."/>
            <person name="Hamidou F."/>
            <person name="Sanogo M.D."/>
            <person name="Zwaenepoel A."/>
            <person name="Wallace J."/>
            <person name="Van De Peer Y."/>
            <person name="Van Deynze A."/>
        </authorList>
    </citation>
    <scope>NUCLEOTIDE SEQUENCE</scope>
    <source>
        <tissue evidence="2">Leaves</tissue>
    </source>
</reference>